<proteinExistence type="predicted"/>
<dbReference type="GO" id="GO:0003677">
    <property type="term" value="F:DNA binding"/>
    <property type="evidence" value="ECO:0007669"/>
    <property type="project" value="UniProtKB-KW"/>
</dbReference>
<dbReference type="AlphaFoldDB" id="C9R9E5"/>
<protein>
    <submittedName>
        <fullName evidence="3">Transposase</fullName>
    </submittedName>
</protein>
<evidence type="ECO:0000313" key="4">
    <source>
        <dbReference type="Proteomes" id="UP000002620"/>
    </source>
</evidence>
<dbReference type="HOGENOM" id="CLU_038546_0_0_9"/>
<dbReference type="OrthoDB" id="1718310at2"/>
<dbReference type="EMBL" id="CP001785">
    <property type="protein sequence ID" value="ACX52924.1"/>
    <property type="molecule type" value="Genomic_DNA"/>
</dbReference>
<dbReference type="STRING" id="429009.Adeg_1839"/>
<organism evidence="3 4">
    <name type="scientific">Ammonifex degensii (strain DSM 10501 / KC4)</name>
    <dbReference type="NCBI Taxonomy" id="429009"/>
    <lineage>
        <taxon>Bacteria</taxon>
        <taxon>Bacillati</taxon>
        <taxon>Bacillota</taxon>
        <taxon>Clostridia</taxon>
        <taxon>Thermoanaerobacterales</taxon>
        <taxon>Thermoanaerobacteraceae</taxon>
        <taxon>Ammonifex</taxon>
    </lineage>
</organism>
<keyword evidence="2" id="KW-0175">Coiled coil</keyword>
<dbReference type="Proteomes" id="UP000002620">
    <property type="component" value="Chromosome"/>
</dbReference>
<gene>
    <name evidence="3" type="ordered locus">Adeg_1839</name>
</gene>
<dbReference type="KEGG" id="adg:Adeg_1839"/>
<dbReference type="InterPro" id="IPR010094">
    <property type="entry name" value="Transposase_put_N"/>
</dbReference>
<dbReference type="NCBIfam" id="TIGR01766">
    <property type="entry name" value="IS200/IS605 family accessory protein TnpB-like domain"/>
    <property type="match status" value="1"/>
</dbReference>
<dbReference type="InterPro" id="IPR010095">
    <property type="entry name" value="Cas12f1-like_TNB"/>
</dbReference>
<keyword evidence="4" id="KW-1185">Reference proteome</keyword>
<accession>C9R9E5</accession>
<feature type="coiled-coil region" evidence="2">
    <location>
        <begin position="387"/>
        <end position="414"/>
    </location>
</feature>
<sequence length="531" mass="61286">MITLQCLLEFRSEEDRQKVLDLMRKFSSAERYGYQRLLEGWPREELKKHLAQVFQINTRYADDAILKASSILSSCRERGQNPTKVVFGGRGLFEKLEKKHLNGPRREELEREWKEKRQGNLYSRGDRTKQGNPNLRFVWIRGELYLRICVGERRWVYARVVRPAKREKDKWIGFVWDLHRADRTGEWFPYNVELKLRDGKVYALVSIDEGFPPTTVTLQDGVLAVDVNAYPFHLALAEVSPDGNLAGHERISLHEFLSADRDKREYLAWQVAYQVVSLALQRSKAIAMEDLEKVPKGRRGDGFPKLRKTLQRWAYKSVLEKIEVLARRHGVEVIKVNPAYTSVIGKFKYAPQYLIDKDVAGALVIGRRALGFEEKLPEAYRCLLKDEEFLLYALAELEEKVKKLKRELKGEENEWRKKAIKAKLKATRGELKTLRAHLRALQSGEGEPASRQPADRWKEPVRGRLSGWRIKAWRVLSAALTVPVLEKFSHVKGTVRDFSPLRVVLVLGDWERAVRRPVPVPGAGAAVQECS</sequence>
<evidence type="ECO:0000313" key="3">
    <source>
        <dbReference type="EMBL" id="ACX52924.1"/>
    </source>
</evidence>
<name>C9R9E5_AMMDK</name>
<reference evidence="3 4" key="1">
    <citation type="submission" date="2009-10" db="EMBL/GenBank/DDBJ databases">
        <title>Complete sequence of chromosome of Ammonifex degensii KC4.</title>
        <authorList>
            <consortium name="US DOE Joint Genome Institute"/>
            <person name="Kerfeld C."/>
            <person name="Goodner B."/>
            <person name="Huber H."/>
            <person name="Stetter K."/>
            <person name="Lucas S."/>
            <person name="Copeland A."/>
            <person name="Lapidus A."/>
            <person name="Glavina del Rio T."/>
            <person name="Dalin E."/>
            <person name="Tice H."/>
            <person name="Bruce D."/>
            <person name="Goodwin L."/>
            <person name="Pitluck S."/>
            <person name="Saunders E."/>
            <person name="Brettin T."/>
            <person name="Detter J.C."/>
            <person name="Han C."/>
            <person name="Larimer F."/>
            <person name="Land M."/>
            <person name="Hauser L."/>
            <person name="Kyrpides N."/>
            <person name="Ovchinnikova G."/>
            <person name="Richardson P."/>
        </authorList>
    </citation>
    <scope>NUCLEOTIDE SEQUENCE [LARGE SCALE GENOMIC DNA]</scope>
    <source>
        <strain evidence="4">DSM 10501 / KC4</strain>
    </source>
</reference>
<evidence type="ECO:0000256" key="1">
    <source>
        <dbReference type="ARBA" id="ARBA00023125"/>
    </source>
</evidence>
<dbReference type="NCBIfam" id="TIGR01765">
    <property type="entry name" value="tspaseT_teng_N"/>
    <property type="match status" value="1"/>
</dbReference>
<evidence type="ECO:0000256" key="2">
    <source>
        <dbReference type="SAM" id="Coils"/>
    </source>
</evidence>
<keyword evidence="1" id="KW-0238">DNA-binding</keyword>
<dbReference type="eggNOG" id="COG0675">
    <property type="taxonomic scope" value="Bacteria"/>
</dbReference>
<dbReference type="RefSeq" id="WP_015739801.1">
    <property type="nucleotide sequence ID" value="NC_013385.1"/>
</dbReference>